<proteinExistence type="predicted"/>
<feature type="transmembrane region" description="Helical" evidence="1">
    <location>
        <begin position="50"/>
        <end position="75"/>
    </location>
</feature>
<evidence type="ECO:0000313" key="2">
    <source>
        <dbReference type="Proteomes" id="UP000887563"/>
    </source>
</evidence>
<keyword evidence="1" id="KW-0812">Transmembrane</keyword>
<name>A0A914N7R1_MELIC</name>
<dbReference type="WBParaSite" id="Minc3s03404g33746">
    <property type="protein sequence ID" value="Minc3s03404g33746"/>
    <property type="gene ID" value="Minc3s03404g33746"/>
</dbReference>
<evidence type="ECO:0000313" key="3">
    <source>
        <dbReference type="WBParaSite" id="Minc3s03404g33746"/>
    </source>
</evidence>
<organism evidence="2 3">
    <name type="scientific">Meloidogyne incognita</name>
    <name type="common">Southern root-knot nematode worm</name>
    <name type="synonym">Oxyuris incognita</name>
    <dbReference type="NCBI Taxonomy" id="6306"/>
    <lineage>
        <taxon>Eukaryota</taxon>
        <taxon>Metazoa</taxon>
        <taxon>Ecdysozoa</taxon>
        <taxon>Nematoda</taxon>
        <taxon>Chromadorea</taxon>
        <taxon>Rhabditida</taxon>
        <taxon>Tylenchina</taxon>
        <taxon>Tylenchomorpha</taxon>
        <taxon>Tylenchoidea</taxon>
        <taxon>Meloidogynidae</taxon>
        <taxon>Meloidogyninae</taxon>
        <taxon>Meloidogyne</taxon>
        <taxon>Meloidogyne incognita group</taxon>
    </lineage>
</organism>
<sequence>MPIHTRRWSIRWSSSERNRWWRLSTEWTIMLWRSPAVFSSSRTANKLMSTLLALTTSCLKTFKLFLTTFWTTFFINNVHSTMHSRQ</sequence>
<keyword evidence="1" id="KW-0472">Membrane</keyword>
<protein>
    <submittedName>
        <fullName evidence="3">Candidate secreted effector</fullName>
    </submittedName>
</protein>
<reference evidence="3" key="1">
    <citation type="submission" date="2022-11" db="UniProtKB">
        <authorList>
            <consortium name="WormBaseParasite"/>
        </authorList>
    </citation>
    <scope>IDENTIFICATION</scope>
</reference>
<evidence type="ECO:0000256" key="1">
    <source>
        <dbReference type="SAM" id="Phobius"/>
    </source>
</evidence>
<accession>A0A914N7R1</accession>
<keyword evidence="1" id="KW-1133">Transmembrane helix</keyword>
<dbReference type="AlphaFoldDB" id="A0A914N7R1"/>
<keyword evidence="2" id="KW-1185">Reference proteome</keyword>
<dbReference type="Proteomes" id="UP000887563">
    <property type="component" value="Unplaced"/>
</dbReference>